<dbReference type="EMBL" id="UYRU01058788">
    <property type="protein sequence ID" value="VDN14282.1"/>
    <property type="molecule type" value="Genomic_DNA"/>
</dbReference>
<dbReference type="InterPro" id="IPR017106">
    <property type="entry name" value="Coatomer_gsu"/>
</dbReference>
<dbReference type="GO" id="GO:0006886">
    <property type="term" value="P:intracellular protein transport"/>
    <property type="evidence" value="ECO:0007669"/>
    <property type="project" value="InterPro"/>
</dbReference>
<gene>
    <name evidence="2" type="ORF">DILT_LOCUS10113</name>
</gene>
<dbReference type="GO" id="GO:0000139">
    <property type="term" value="C:Golgi membrane"/>
    <property type="evidence" value="ECO:0007669"/>
    <property type="project" value="TreeGrafter"/>
</dbReference>
<evidence type="ECO:0000313" key="2">
    <source>
        <dbReference type="EMBL" id="VDN14282.1"/>
    </source>
</evidence>
<dbReference type="GO" id="GO:0009306">
    <property type="term" value="P:protein secretion"/>
    <property type="evidence" value="ECO:0007669"/>
    <property type="project" value="TreeGrafter"/>
</dbReference>
<evidence type="ECO:0000259" key="1">
    <source>
        <dbReference type="Pfam" id="PF16381"/>
    </source>
</evidence>
<sequence>MEDLTISVADHIQRVLKSNFAAAWQEFDADSEVEETYFLTKFPTIKENVDGLGPTCRPSRPMALLTDEVFCPNERFLLSTVRFFPFITPPATEMVSELLNHLGMQPCERSDQLPAEAKPSHTLLLSGVFRGGIPVLSRCRLAKSVQPETASGVNLQILVRSSVPEISQAIADSLS</sequence>
<dbReference type="PANTHER" id="PTHR10261:SF0">
    <property type="entry name" value="COATOMER SUBUNIT GAMMA-2"/>
    <property type="match status" value="1"/>
</dbReference>
<name>A0A3P7P1V8_DIBLA</name>
<reference evidence="2 3" key="1">
    <citation type="submission" date="2018-11" db="EMBL/GenBank/DDBJ databases">
        <authorList>
            <consortium name="Pathogen Informatics"/>
        </authorList>
    </citation>
    <scope>NUCLEOTIDE SEQUENCE [LARGE SCALE GENOMIC DNA]</scope>
</reference>
<evidence type="ECO:0000313" key="3">
    <source>
        <dbReference type="Proteomes" id="UP000281553"/>
    </source>
</evidence>
<dbReference type="Proteomes" id="UP000281553">
    <property type="component" value="Unassembled WGS sequence"/>
</dbReference>
<dbReference type="AlphaFoldDB" id="A0A3P7P1V8"/>
<dbReference type="GO" id="GO:0072384">
    <property type="term" value="P:organelle transport along microtubule"/>
    <property type="evidence" value="ECO:0007669"/>
    <property type="project" value="TreeGrafter"/>
</dbReference>
<dbReference type="PANTHER" id="PTHR10261">
    <property type="entry name" value="COATOMER SUBUNIT GAMMA"/>
    <property type="match status" value="1"/>
</dbReference>
<dbReference type="SUPFAM" id="SSF55711">
    <property type="entry name" value="Subdomain of clathrin and coatomer appendage domain"/>
    <property type="match status" value="2"/>
</dbReference>
<organism evidence="2 3">
    <name type="scientific">Dibothriocephalus latus</name>
    <name type="common">Fish tapeworm</name>
    <name type="synonym">Diphyllobothrium latum</name>
    <dbReference type="NCBI Taxonomy" id="60516"/>
    <lineage>
        <taxon>Eukaryota</taxon>
        <taxon>Metazoa</taxon>
        <taxon>Spiralia</taxon>
        <taxon>Lophotrochozoa</taxon>
        <taxon>Platyhelminthes</taxon>
        <taxon>Cestoda</taxon>
        <taxon>Eucestoda</taxon>
        <taxon>Diphyllobothriidea</taxon>
        <taxon>Diphyllobothriidae</taxon>
        <taxon>Dibothriocephalus</taxon>
    </lineage>
</organism>
<feature type="domain" description="Coatomer subunit gamma C-terminal" evidence="1">
    <location>
        <begin position="93"/>
        <end position="173"/>
    </location>
</feature>
<dbReference type="GO" id="GO:0005793">
    <property type="term" value="C:endoplasmic reticulum-Golgi intermediate compartment"/>
    <property type="evidence" value="ECO:0007669"/>
    <property type="project" value="TreeGrafter"/>
</dbReference>
<dbReference type="Gene3D" id="3.30.310.10">
    <property type="entry name" value="TATA-Binding Protein"/>
    <property type="match status" value="2"/>
</dbReference>
<dbReference type="OrthoDB" id="1074925at2759"/>
<dbReference type="GO" id="GO:0006888">
    <property type="term" value="P:endoplasmic reticulum to Golgi vesicle-mediated transport"/>
    <property type="evidence" value="ECO:0007669"/>
    <property type="project" value="TreeGrafter"/>
</dbReference>
<accession>A0A3P7P1V8</accession>
<dbReference type="InterPro" id="IPR012295">
    <property type="entry name" value="TBP_dom_sf"/>
</dbReference>
<dbReference type="InterPro" id="IPR009028">
    <property type="entry name" value="Coatomer/calthrin_app_sub_C"/>
</dbReference>
<dbReference type="GO" id="GO:0006891">
    <property type="term" value="P:intra-Golgi vesicle-mediated transport"/>
    <property type="evidence" value="ECO:0007669"/>
    <property type="project" value="TreeGrafter"/>
</dbReference>
<proteinExistence type="predicted"/>
<protein>
    <recommendedName>
        <fullName evidence="1">Coatomer subunit gamma C-terminal domain-containing protein</fullName>
    </recommendedName>
</protein>
<keyword evidence="3" id="KW-1185">Reference proteome</keyword>
<dbReference type="InterPro" id="IPR032154">
    <property type="entry name" value="Coatomer_g_Cpla"/>
</dbReference>
<dbReference type="GO" id="GO:0030126">
    <property type="term" value="C:COPI vesicle coat"/>
    <property type="evidence" value="ECO:0007669"/>
    <property type="project" value="TreeGrafter"/>
</dbReference>
<dbReference type="Pfam" id="PF16381">
    <property type="entry name" value="Coatomer_g_Cpla"/>
    <property type="match status" value="1"/>
</dbReference>
<dbReference type="GO" id="GO:0005783">
    <property type="term" value="C:endoplasmic reticulum"/>
    <property type="evidence" value="ECO:0007669"/>
    <property type="project" value="TreeGrafter"/>
</dbReference>